<name>A0A5C4Y9E0_9DEIO</name>
<dbReference type="EMBL" id="VDMO01000003">
    <property type="protein sequence ID" value="TNM72410.1"/>
    <property type="molecule type" value="Genomic_DNA"/>
</dbReference>
<protein>
    <submittedName>
        <fullName evidence="5">Acyltransferase</fullName>
    </submittedName>
    <submittedName>
        <fullName evidence="4">Peptidoglycan/LPS O-acetylase OafA/YrhL</fullName>
    </submittedName>
</protein>
<dbReference type="GO" id="GO:0009103">
    <property type="term" value="P:lipopolysaccharide biosynthetic process"/>
    <property type="evidence" value="ECO:0007669"/>
    <property type="project" value="TreeGrafter"/>
</dbReference>
<proteinExistence type="predicted"/>
<gene>
    <name evidence="5" type="ORF">FHR04_03700</name>
    <name evidence="4" type="ORF">HNQ04_001126</name>
</gene>
<keyword evidence="1" id="KW-0472">Membrane</keyword>
<feature type="domain" description="Acyltransferase 3" evidence="2">
    <location>
        <begin position="14"/>
        <end position="331"/>
    </location>
</feature>
<evidence type="ECO:0000259" key="3">
    <source>
        <dbReference type="Pfam" id="PF19040"/>
    </source>
</evidence>
<dbReference type="InterPro" id="IPR043968">
    <property type="entry name" value="SGNH"/>
</dbReference>
<evidence type="ECO:0000313" key="6">
    <source>
        <dbReference type="Proteomes" id="UP000313988"/>
    </source>
</evidence>
<feature type="domain" description="SGNH" evidence="3">
    <location>
        <begin position="410"/>
        <end position="628"/>
    </location>
</feature>
<dbReference type="InterPro" id="IPR002656">
    <property type="entry name" value="Acyl_transf_3_dom"/>
</dbReference>
<keyword evidence="1" id="KW-1133">Transmembrane helix</keyword>
<feature type="transmembrane region" description="Helical" evidence="1">
    <location>
        <begin position="256"/>
        <end position="274"/>
    </location>
</feature>
<sequence length="645" mass="70857">MTEVSSRSLAYRPELDGLRALAVLAVIFYHFEIPPFRGGFIGVDIFFVISGFLISGILRQQIEGGTFSFVQFYVRRFRRLIPASIALIAVTSLLALALFSPEMLANHGKLAVMSAFSLANRELYFASGYFDPSAATKPLLHMWSLSVEEQFYFVWPAFMLLCLRFLGKRVTPWLIAAVSLVSLVFCVMFTERIPQAAFYLTPYRMFEFGFGALLLWLPLSLEHRFGQITGLLGLIGLLVMACVLSDVSSFPGWNAVWVALLSASLIHGSRAGVVHRLLSHPAAVSLGVLSYSLYLTHWPVYVFYRFIVERDLGVADQALLLGLTAASALALYRWVERPFRLGRRDHKDSTRRPARLYPVAALYALVIGVGAVALTTDGLPNRARVNGVVPPTSDALSAAQSRFCKGRDPQPLVTCATSQDRAGSVYVWGDSHARHLAPGLAEALADQNVKIIYSSACVPLWGVSELPYARSRTSRRECASHNMETLKFLEGLPPAPVIIAARWKNYLTTPELRRVGLQGLKDVTQRLERSGHPVTVIGNVIEPGPEVIDCLRSPDTLITPRARCQPFSSPVQASLEANVALQPLGAAFFDPTPVFCTPECQVAIGKTMLFRDGHHLTDEGSLRLAGALVRAAPLSLTVQGRSTGR</sequence>
<keyword evidence="1" id="KW-0812">Transmembrane</keyword>
<evidence type="ECO:0000256" key="1">
    <source>
        <dbReference type="SAM" id="Phobius"/>
    </source>
</evidence>
<feature type="transmembrane region" description="Helical" evidence="1">
    <location>
        <begin position="80"/>
        <end position="99"/>
    </location>
</feature>
<feature type="transmembrane region" description="Helical" evidence="1">
    <location>
        <begin position="356"/>
        <end position="374"/>
    </location>
</feature>
<dbReference type="Proteomes" id="UP000313988">
    <property type="component" value="Unassembled WGS sequence"/>
</dbReference>
<dbReference type="PANTHER" id="PTHR23028">
    <property type="entry name" value="ACETYLTRANSFERASE"/>
    <property type="match status" value="1"/>
</dbReference>
<dbReference type="PANTHER" id="PTHR23028:SF53">
    <property type="entry name" value="ACYL_TRANSF_3 DOMAIN-CONTAINING PROTEIN"/>
    <property type="match status" value="1"/>
</dbReference>
<evidence type="ECO:0000313" key="7">
    <source>
        <dbReference type="Proteomes" id="UP000629870"/>
    </source>
</evidence>
<dbReference type="GO" id="GO:0016020">
    <property type="term" value="C:membrane"/>
    <property type="evidence" value="ECO:0007669"/>
    <property type="project" value="TreeGrafter"/>
</dbReference>
<dbReference type="InterPro" id="IPR050879">
    <property type="entry name" value="Acyltransferase_3"/>
</dbReference>
<dbReference type="Proteomes" id="UP000629870">
    <property type="component" value="Unassembled WGS sequence"/>
</dbReference>
<keyword evidence="5" id="KW-0012">Acyltransferase</keyword>
<dbReference type="Pfam" id="PF01757">
    <property type="entry name" value="Acyl_transf_3"/>
    <property type="match status" value="1"/>
</dbReference>
<keyword evidence="5" id="KW-0808">Transferase</keyword>
<keyword evidence="7" id="KW-1185">Reference proteome</keyword>
<feature type="transmembrane region" description="Helical" evidence="1">
    <location>
        <begin position="196"/>
        <end position="219"/>
    </location>
</feature>
<reference evidence="5 6" key="1">
    <citation type="submission" date="2019-06" db="EMBL/GenBank/DDBJ databases">
        <title>Genome sequence of Deinococcus radiopugnans ATCC 19172.</title>
        <authorList>
            <person name="Maclea K.S."/>
            <person name="Maynard C.R."/>
        </authorList>
    </citation>
    <scope>NUCLEOTIDE SEQUENCE [LARGE SCALE GENOMIC DNA]</scope>
    <source>
        <strain evidence="5 6">ATCC 19172</strain>
    </source>
</reference>
<evidence type="ECO:0000313" key="5">
    <source>
        <dbReference type="EMBL" id="TNM72410.1"/>
    </source>
</evidence>
<feature type="transmembrane region" description="Helical" evidence="1">
    <location>
        <begin position="173"/>
        <end position="190"/>
    </location>
</feature>
<feature type="transmembrane region" description="Helical" evidence="1">
    <location>
        <begin position="286"/>
        <end position="306"/>
    </location>
</feature>
<feature type="transmembrane region" description="Helical" evidence="1">
    <location>
        <begin position="318"/>
        <end position="335"/>
    </location>
</feature>
<evidence type="ECO:0000259" key="2">
    <source>
        <dbReference type="Pfam" id="PF01757"/>
    </source>
</evidence>
<organism evidence="5 6">
    <name type="scientific">Deinococcus radiopugnans ATCC 19172</name>
    <dbReference type="NCBI Taxonomy" id="585398"/>
    <lineage>
        <taxon>Bacteria</taxon>
        <taxon>Thermotogati</taxon>
        <taxon>Deinococcota</taxon>
        <taxon>Deinococci</taxon>
        <taxon>Deinococcales</taxon>
        <taxon>Deinococcaceae</taxon>
        <taxon>Deinococcus</taxon>
    </lineage>
</organism>
<feature type="transmembrane region" description="Helical" evidence="1">
    <location>
        <begin position="39"/>
        <end position="59"/>
    </location>
</feature>
<dbReference type="GO" id="GO:0016747">
    <property type="term" value="F:acyltransferase activity, transferring groups other than amino-acyl groups"/>
    <property type="evidence" value="ECO:0007669"/>
    <property type="project" value="InterPro"/>
</dbReference>
<feature type="transmembrane region" description="Helical" evidence="1">
    <location>
        <begin position="231"/>
        <end position="250"/>
    </location>
</feature>
<dbReference type="AlphaFoldDB" id="A0A5C4Y9E0"/>
<reference evidence="4 7" key="2">
    <citation type="submission" date="2020-08" db="EMBL/GenBank/DDBJ databases">
        <title>Genomic Encyclopedia of Type Strains, Phase IV (KMG-IV): sequencing the most valuable type-strain genomes for metagenomic binning, comparative biology and taxonomic classification.</title>
        <authorList>
            <person name="Goeker M."/>
        </authorList>
    </citation>
    <scope>NUCLEOTIDE SEQUENCE [LARGE SCALE GENOMIC DNA]</scope>
    <source>
        <strain evidence="4 7">DSM 12027</strain>
    </source>
</reference>
<dbReference type="Pfam" id="PF19040">
    <property type="entry name" value="SGNH"/>
    <property type="match status" value="1"/>
</dbReference>
<dbReference type="RefSeq" id="WP_139400910.1">
    <property type="nucleotide sequence ID" value="NZ_JACHEW010000004.1"/>
</dbReference>
<evidence type="ECO:0000313" key="4">
    <source>
        <dbReference type="EMBL" id="MBB6015894.1"/>
    </source>
</evidence>
<feature type="transmembrane region" description="Helical" evidence="1">
    <location>
        <begin position="150"/>
        <end position="166"/>
    </location>
</feature>
<dbReference type="EMBL" id="JACHEW010000004">
    <property type="protein sequence ID" value="MBB6015894.1"/>
    <property type="molecule type" value="Genomic_DNA"/>
</dbReference>
<accession>A0A5C4Y9E0</accession>
<dbReference type="OrthoDB" id="9796461at2"/>
<comment type="caution">
    <text evidence="5">The sequence shown here is derived from an EMBL/GenBank/DDBJ whole genome shotgun (WGS) entry which is preliminary data.</text>
</comment>